<protein>
    <submittedName>
        <fullName evidence="1">(northern house mosquito) hypothetical protein</fullName>
    </submittedName>
</protein>
<organism evidence="1">
    <name type="scientific">Culex pipiens</name>
    <name type="common">House mosquito</name>
    <dbReference type="NCBI Taxonomy" id="7175"/>
    <lineage>
        <taxon>Eukaryota</taxon>
        <taxon>Metazoa</taxon>
        <taxon>Ecdysozoa</taxon>
        <taxon>Arthropoda</taxon>
        <taxon>Hexapoda</taxon>
        <taxon>Insecta</taxon>
        <taxon>Pterygota</taxon>
        <taxon>Neoptera</taxon>
        <taxon>Endopterygota</taxon>
        <taxon>Diptera</taxon>
        <taxon>Nematocera</taxon>
        <taxon>Culicoidea</taxon>
        <taxon>Culicidae</taxon>
        <taxon>Culicinae</taxon>
        <taxon>Culicini</taxon>
        <taxon>Culex</taxon>
        <taxon>Culex</taxon>
    </lineage>
</organism>
<proteinExistence type="predicted"/>
<accession>A0A8D8B4A5</accession>
<sequence>MRTKVVSVVRTDYQKRQRKFFPGSFNSQQIFQQSKPLPQYRVENRFAVKILPVRSRMESQRRPYGQVIRVVIGTANHGAGPGVNLQVSRLSCIPEQLAFC</sequence>
<name>A0A8D8B4A5_CULPI</name>
<dbReference type="EMBL" id="HBUE01055407">
    <property type="protein sequence ID" value="CAG6466252.1"/>
    <property type="molecule type" value="Transcribed_RNA"/>
</dbReference>
<evidence type="ECO:0000313" key="1">
    <source>
        <dbReference type="EMBL" id="CAG6466252.1"/>
    </source>
</evidence>
<reference evidence="1" key="1">
    <citation type="submission" date="2021-05" db="EMBL/GenBank/DDBJ databases">
        <authorList>
            <person name="Alioto T."/>
            <person name="Alioto T."/>
            <person name="Gomez Garrido J."/>
        </authorList>
    </citation>
    <scope>NUCLEOTIDE SEQUENCE</scope>
</reference>
<dbReference type="AlphaFoldDB" id="A0A8D8B4A5"/>